<dbReference type="CDD" id="cd00751">
    <property type="entry name" value="thiolase"/>
    <property type="match status" value="1"/>
</dbReference>
<dbReference type="InterPro" id="IPR020617">
    <property type="entry name" value="Thiolase_C"/>
</dbReference>
<keyword evidence="3 5" id="KW-0012">Acyltransferase</keyword>
<dbReference type="GeneID" id="64981378"/>
<dbReference type="GO" id="GO:0006635">
    <property type="term" value="P:fatty acid beta-oxidation"/>
    <property type="evidence" value="ECO:0007669"/>
    <property type="project" value="TreeGrafter"/>
</dbReference>
<evidence type="ECO:0000259" key="7">
    <source>
        <dbReference type="Pfam" id="PF02803"/>
    </source>
</evidence>
<feature type="domain" description="Thiolase C-terminal" evidence="7">
    <location>
        <begin position="265"/>
        <end position="376"/>
    </location>
</feature>
<dbReference type="InterPro" id="IPR020613">
    <property type="entry name" value="Thiolase_CS"/>
</dbReference>
<dbReference type="Proteomes" id="UP000242470">
    <property type="component" value="Unassembled WGS sequence"/>
</dbReference>
<dbReference type="EMBL" id="PPQW01000009">
    <property type="protein sequence ID" value="PNZ68847.1"/>
    <property type="molecule type" value="Genomic_DNA"/>
</dbReference>
<dbReference type="PIRSF" id="PIRSF000429">
    <property type="entry name" value="Ac-CoA_Ac_transf"/>
    <property type="match status" value="1"/>
</dbReference>
<dbReference type="Pfam" id="PF00108">
    <property type="entry name" value="Thiolase_N"/>
    <property type="match status" value="1"/>
</dbReference>
<dbReference type="SUPFAM" id="SSF53901">
    <property type="entry name" value="Thiolase-like"/>
    <property type="match status" value="1"/>
</dbReference>
<evidence type="ECO:0000256" key="3">
    <source>
        <dbReference type="ARBA" id="ARBA00023315"/>
    </source>
</evidence>
<gene>
    <name evidence="8" type="ORF">CD158_02650</name>
</gene>
<dbReference type="InterPro" id="IPR020616">
    <property type="entry name" value="Thiolase_N"/>
</dbReference>
<dbReference type="PANTHER" id="PTHR43853">
    <property type="entry name" value="3-KETOACYL-COA THIOLASE, PEROXISOMAL"/>
    <property type="match status" value="1"/>
</dbReference>
<dbReference type="NCBIfam" id="TIGR01930">
    <property type="entry name" value="AcCoA-C-Actrans"/>
    <property type="match status" value="1"/>
</dbReference>
<reference evidence="8 9" key="1">
    <citation type="submission" date="2017-08" db="EMBL/GenBank/DDBJ databases">
        <title>Draft genome sequences of 64 type strains of genus Staph aureus.</title>
        <authorList>
            <person name="Cole K."/>
            <person name="Golubchik T."/>
            <person name="Russell J."/>
            <person name="Foster D."/>
            <person name="Llewelyn M."/>
            <person name="Wilson D."/>
            <person name="Crook D."/>
            <person name="Paul J."/>
        </authorList>
    </citation>
    <scope>NUCLEOTIDE SEQUENCE [LARGE SCALE GENOMIC DNA]</scope>
    <source>
        <strain evidence="8 9">NCTC 12101</strain>
    </source>
</reference>
<protein>
    <recommendedName>
        <fullName evidence="4">Putative acetyl-CoA C-acetyltransferase VraB</fullName>
    </recommendedName>
</protein>
<evidence type="ECO:0000313" key="8">
    <source>
        <dbReference type="EMBL" id="PNZ68847.1"/>
    </source>
</evidence>
<dbReference type="InterPro" id="IPR002155">
    <property type="entry name" value="Thiolase"/>
</dbReference>
<name>A0AAP8PQ67_9STAP</name>
<comment type="caution">
    <text evidence="8">The sequence shown here is derived from an EMBL/GenBank/DDBJ whole genome shotgun (WGS) entry which is preliminary data.</text>
</comment>
<feature type="domain" description="Thiolase N-terminal" evidence="6">
    <location>
        <begin position="5"/>
        <end position="250"/>
    </location>
</feature>
<dbReference type="InterPro" id="IPR016039">
    <property type="entry name" value="Thiolase-like"/>
</dbReference>
<dbReference type="AlphaFoldDB" id="A0AAP8PQ67"/>
<dbReference type="PANTHER" id="PTHR43853:SF3">
    <property type="entry name" value="ACETYL-COA C-ACETYLTRANSFERASE YHFS-RELATED"/>
    <property type="match status" value="1"/>
</dbReference>
<evidence type="ECO:0000259" key="6">
    <source>
        <dbReference type="Pfam" id="PF00108"/>
    </source>
</evidence>
<dbReference type="GO" id="GO:0010124">
    <property type="term" value="P:phenylacetate catabolic process"/>
    <property type="evidence" value="ECO:0007669"/>
    <property type="project" value="TreeGrafter"/>
</dbReference>
<accession>A0AAP8PQ67</accession>
<sequence length="379" mass="41431">MNEPVIVAAKRTAFGKYGGTLRHLEPEQLMKPLFQYYSDLDSNVMQDIDEVVLGNVIGNGGNIARKALLEAGLNERIPGITLDQQCGSGLAAIQYACRMIQAGAGKIYLAGGVESSSRAPWKIKRPQYVYETQLPQFYDRASFAPEGQDPSMIEAAENVAQQFNISRAMQDQYTLQSYERTQRNAVTSISQEILSLTVKGQSFFRDESVKSQVNERFLSRLKPLISGGTVTAGNSCMKNDGAVLLLVMEKETAIRLGYTQGLQFMDSVTTGVSPETLGIGPIPAVKTILERQSLDIADIHCVELNEEFASKVLACQQQLGITDEQLNRWGGALATGHPYGASGAAIVTRLFYMDESEYSIATMGIGGGMGDAVLFKRWR</sequence>
<dbReference type="Pfam" id="PF02803">
    <property type="entry name" value="Thiolase_C"/>
    <property type="match status" value="1"/>
</dbReference>
<evidence type="ECO:0000313" key="9">
    <source>
        <dbReference type="Proteomes" id="UP000242470"/>
    </source>
</evidence>
<evidence type="ECO:0000256" key="1">
    <source>
        <dbReference type="ARBA" id="ARBA00010982"/>
    </source>
</evidence>
<proteinExistence type="inferred from homology"/>
<organism evidence="8 9">
    <name type="scientific">Staphylococcus auricularis</name>
    <dbReference type="NCBI Taxonomy" id="29379"/>
    <lineage>
        <taxon>Bacteria</taxon>
        <taxon>Bacillati</taxon>
        <taxon>Bacillota</taxon>
        <taxon>Bacilli</taxon>
        <taxon>Bacillales</taxon>
        <taxon>Staphylococcaceae</taxon>
        <taxon>Staphylococcus</taxon>
    </lineage>
</organism>
<evidence type="ECO:0000256" key="4">
    <source>
        <dbReference type="ARBA" id="ARBA00040726"/>
    </source>
</evidence>
<evidence type="ECO:0000256" key="2">
    <source>
        <dbReference type="ARBA" id="ARBA00022679"/>
    </source>
</evidence>
<dbReference type="Gene3D" id="3.40.47.10">
    <property type="match status" value="2"/>
</dbReference>
<dbReference type="RefSeq" id="WP_059107390.1">
    <property type="nucleotide sequence ID" value="NZ_AP024589.1"/>
</dbReference>
<dbReference type="GO" id="GO:0005737">
    <property type="term" value="C:cytoplasm"/>
    <property type="evidence" value="ECO:0007669"/>
    <property type="project" value="UniProtKB-ARBA"/>
</dbReference>
<dbReference type="InterPro" id="IPR050215">
    <property type="entry name" value="Thiolase-like_sf_Thiolase"/>
</dbReference>
<dbReference type="GO" id="GO:0003988">
    <property type="term" value="F:acetyl-CoA C-acyltransferase activity"/>
    <property type="evidence" value="ECO:0007669"/>
    <property type="project" value="TreeGrafter"/>
</dbReference>
<keyword evidence="2 5" id="KW-0808">Transferase</keyword>
<comment type="similarity">
    <text evidence="1 5">Belongs to the thiolase-like superfamily. Thiolase family.</text>
</comment>
<dbReference type="PROSITE" id="PS00737">
    <property type="entry name" value="THIOLASE_2"/>
    <property type="match status" value="1"/>
</dbReference>
<evidence type="ECO:0000256" key="5">
    <source>
        <dbReference type="RuleBase" id="RU003557"/>
    </source>
</evidence>